<organism evidence="2 3">
    <name type="scientific">Dovyalis caffra</name>
    <dbReference type="NCBI Taxonomy" id="77055"/>
    <lineage>
        <taxon>Eukaryota</taxon>
        <taxon>Viridiplantae</taxon>
        <taxon>Streptophyta</taxon>
        <taxon>Embryophyta</taxon>
        <taxon>Tracheophyta</taxon>
        <taxon>Spermatophyta</taxon>
        <taxon>Magnoliopsida</taxon>
        <taxon>eudicotyledons</taxon>
        <taxon>Gunneridae</taxon>
        <taxon>Pentapetalae</taxon>
        <taxon>rosids</taxon>
        <taxon>fabids</taxon>
        <taxon>Malpighiales</taxon>
        <taxon>Salicaceae</taxon>
        <taxon>Flacourtieae</taxon>
        <taxon>Dovyalis</taxon>
    </lineage>
</organism>
<evidence type="ECO:0000313" key="2">
    <source>
        <dbReference type="EMBL" id="CAK7352222.1"/>
    </source>
</evidence>
<accession>A0AAV1SIR9</accession>
<dbReference type="AlphaFoldDB" id="A0AAV1SIR9"/>
<name>A0AAV1SIR9_9ROSI</name>
<keyword evidence="3" id="KW-1185">Reference proteome</keyword>
<feature type="region of interest" description="Disordered" evidence="1">
    <location>
        <begin position="1"/>
        <end position="20"/>
    </location>
</feature>
<dbReference type="EMBL" id="CAWUPB010001194">
    <property type="protein sequence ID" value="CAK7352222.1"/>
    <property type="molecule type" value="Genomic_DNA"/>
</dbReference>
<comment type="caution">
    <text evidence="2">The sequence shown here is derived from an EMBL/GenBank/DDBJ whole genome shotgun (WGS) entry which is preliminary data.</text>
</comment>
<feature type="compositionally biased region" description="Polar residues" evidence="1">
    <location>
        <begin position="215"/>
        <end position="229"/>
    </location>
</feature>
<protein>
    <submittedName>
        <fullName evidence="2">Uncharacterized protein</fullName>
    </submittedName>
</protein>
<reference evidence="2 3" key="1">
    <citation type="submission" date="2024-01" db="EMBL/GenBank/DDBJ databases">
        <authorList>
            <person name="Waweru B."/>
        </authorList>
    </citation>
    <scope>NUCLEOTIDE SEQUENCE [LARGE SCALE GENOMIC DNA]</scope>
</reference>
<dbReference type="Proteomes" id="UP001314170">
    <property type="component" value="Unassembled WGS sequence"/>
</dbReference>
<sequence>MDRGIGERSGTNKGGEVTDGEAECLNVPGSIGTSNMAPPIGQVEPIAGELMPRRVASERLAYWYSFLPPTPLGRGVELGRFFYGGLHTLLLVLASVFTSGPAGRCLLLLVWLLVVSCLPLRALSPGQASLVDRSRLLLLVSVLRLGHASHCSSLALGKGSSHPMLVISKLGFFPSSRGLACPLLRFGEATSSSTSFDLAGNSTFRLMKFKNGLPTQRDSTLEHQPSSRDFNYRKPSSSSHSNSSSSPSLAWTTLIKGPDRLPLPLLL</sequence>
<feature type="region of interest" description="Disordered" evidence="1">
    <location>
        <begin position="215"/>
        <end position="249"/>
    </location>
</feature>
<evidence type="ECO:0000256" key="1">
    <source>
        <dbReference type="SAM" id="MobiDB-lite"/>
    </source>
</evidence>
<gene>
    <name evidence="2" type="ORF">DCAF_LOCUS24114</name>
</gene>
<proteinExistence type="predicted"/>
<evidence type="ECO:0000313" key="3">
    <source>
        <dbReference type="Proteomes" id="UP001314170"/>
    </source>
</evidence>
<feature type="compositionally biased region" description="Low complexity" evidence="1">
    <location>
        <begin position="236"/>
        <end position="248"/>
    </location>
</feature>